<proteinExistence type="predicted"/>
<organism evidence="2 3">
    <name type="scientific">Anaeramoeba flamelloides</name>
    <dbReference type="NCBI Taxonomy" id="1746091"/>
    <lineage>
        <taxon>Eukaryota</taxon>
        <taxon>Metamonada</taxon>
        <taxon>Anaeramoebidae</taxon>
        <taxon>Anaeramoeba</taxon>
    </lineage>
</organism>
<dbReference type="InterPro" id="IPR010734">
    <property type="entry name" value="Copine_C"/>
</dbReference>
<reference evidence="2" key="1">
    <citation type="submission" date="2022-08" db="EMBL/GenBank/DDBJ databases">
        <title>Novel sulfate-reducing endosymbionts in the free-living metamonad Anaeramoeba.</title>
        <authorList>
            <person name="Jerlstrom-Hultqvist J."/>
            <person name="Cepicka I."/>
            <person name="Gallot-Lavallee L."/>
            <person name="Salas-Leiva D."/>
            <person name="Curtis B.A."/>
            <person name="Zahonova K."/>
            <person name="Pipaliya S."/>
            <person name="Dacks J."/>
            <person name="Roger A.J."/>
        </authorList>
    </citation>
    <scope>NUCLEOTIDE SEQUENCE</scope>
    <source>
        <strain evidence="2">Schooner1</strain>
    </source>
</reference>
<sequence length="312" mass="36885">MYVLKDIKKVINLDLTKTYTNWSIKLFPTITQEVKNLKEDTLYLAVDFSRFLNNNMFTPKRRSFYNIIPKIIDIFLENNFSNKICSYGLNRNIRSYKASIFNLNTNNDEICVGCEEISGAFINQSYHNNTNYYITDYRKILIKIINKIKNQDNYQKYHVLVLFCEYSYMLSNQGNFKYNDPILETSQYPLSIVFIQIYQHKCIDENVNNIKMYYNNLFEKSKKRNNVINLIYEENISDIKKLEKELIQGIKRHKTEFYGTGDDENATDHIKKSNDITVFPTVNMGYKNINIGTLNNNKEFSLDYPIEGGKKK</sequence>
<keyword evidence="3" id="KW-1185">Reference proteome</keyword>
<dbReference type="EMBL" id="JAOAOG010000329">
    <property type="protein sequence ID" value="KAJ6228260.1"/>
    <property type="molecule type" value="Genomic_DNA"/>
</dbReference>
<evidence type="ECO:0000259" key="1">
    <source>
        <dbReference type="Pfam" id="PF07002"/>
    </source>
</evidence>
<dbReference type="Proteomes" id="UP001150062">
    <property type="component" value="Unassembled WGS sequence"/>
</dbReference>
<protein>
    <recommendedName>
        <fullName evidence="1">Copine C-terminal domain-containing protein</fullName>
    </recommendedName>
</protein>
<comment type="caution">
    <text evidence="2">The sequence shown here is derived from an EMBL/GenBank/DDBJ whole genome shotgun (WGS) entry which is preliminary data.</text>
</comment>
<evidence type="ECO:0000313" key="2">
    <source>
        <dbReference type="EMBL" id="KAJ6228260.1"/>
    </source>
</evidence>
<evidence type="ECO:0000313" key="3">
    <source>
        <dbReference type="Proteomes" id="UP001150062"/>
    </source>
</evidence>
<gene>
    <name evidence="2" type="ORF">M0813_09088</name>
</gene>
<dbReference type="Pfam" id="PF07002">
    <property type="entry name" value="Copine"/>
    <property type="match status" value="1"/>
</dbReference>
<accession>A0ABQ8X7V3</accession>
<name>A0ABQ8X7V3_9EUKA</name>
<feature type="domain" description="Copine C-terminal" evidence="1">
    <location>
        <begin position="65"/>
        <end position="197"/>
    </location>
</feature>